<accession>A0ABS0IR84</accession>
<dbReference type="PROSITE" id="PS50931">
    <property type="entry name" value="HTH_LYSR"/>
    <property type="match status" value="1"/>
</dbReference>
<dbReference type="Gene3D" id="1.10.10.10">
    <property type="entry name" value="Winged helix-like DNA-binding domain superfamily/Winged helix DNA-binding domain"/>
    <property type="match status" value="1"/>
</dbReference>
<keyword evidence="3" id="KW-0238">DNA-binding</keyword>
<comment type="similarity">
    <text evidence="1">Belongs to the LysR transcriptional regulatory family.</text>
</comment>
<dbReference type="PANTHER" id="PTHR30537:SF5">
    <property type="entry name" value="HTH-TYPE TRANSCRIPTIONAL ACTIVATOR TTDR-RELATED"/>
    <property type="match status" value="1"/>
</dbReference>
<proteinExistence type="inferred from homology"/>
<comment type="caution">
    <text evidence="6">The sequence shown here is derived from an EMBL/GenBank/DDBJ whole genome shotgun (WGS) entry which is preliminary data.</text>
</comment>
<name>A0ABS0IR84_9GAMM</name>
<sequence length="303" mass="34225">MTQFNSFSGITAFVATAQTGSFTEAASRLGVTKSAVGKSVTRLEEHLGINLLLRTTRRLTLTSEGEYYLQQCQIALSILEQANNQVQENQSVLTGKIRLDLPSAFGRKCIMPVLMTLMDKQPQLKMSVSFSERYIDMHEESVDLVVRIGHLPDSSHVVARQLTTQKLVLCASPIYLQKYGIPKDIEALSDHRCIVGFRQDAPFYWMLKEGDIFRQYTPTPFYELADGDAMFDAVIHGYGIAQLPLWMIGDKLKERQLQRVLIKTEGYQSPINMMWHKGQKVPPKTRYIADALLQVAKEGGFDE</sequence>
<dbReference type="InterPro" id="IPR058163">
    <property type="entry name" value="LysR-type_TF_proteobact-type"/>
</dbReference>
<feature type="domain" description="HTH lysR-type" evidence="5">
    <location>
        <begin position="12"/>
        <end position="62"/>
    </location>
</feature>
<keyword evidence="4" id="KW-0804">Transcription</keyword>
<dbReference type="InterPro" id="IPR036388">
    <property type="entry name" value="WH-like_DNA-bd_sf"/>
</dbReference>
<dbReference type="RefSeq" id="WP_196567227.1">
    <property type="nucleotide sequence ID" value="NZ_JADRYY010000013.1"/>
</dbReference>
<dbReference type="InterPro" id="IPR036390">
    <property type="entry name" value="WH_DNA-bd_sf"/>
</dbReference>
<dbReference type="Pfam" id="PF00126">
    <property type="entry name" value="HTH_1"/>
    <property type="match status" value="1"/>
</dbReference>
<dbReference type="SUPFAM" id="SSF46785">
    <property type="entry name" value="Winged helix' DNA-binding domain"/>
    <property type="match status" value="1"/>
</dbReference>
<evidence type="ECO:0000256" key="4">
    <source>
        <dbReference type="ARBA" id="ARBA00023163"/>
    </source>
</evidence>
<evidence type="ECO:0000313" key="7">
    <source>
        <dbReference type="Proteomes" id="UP000614721"/>
    </source>
</evidence>
<evidence type="ECO:0000256" key="3">
    <source>
        <dbReference type="ARBA" id="ARBA00023125"/>
    </source>
</evidence>
<dbReference type="SUPFAM" id="SSF53850">
    <property type="entry name" value="Periplasmic binding protein-like II"/>
    <property type="match status" value="1"/>
</dbReference>
<dbReference type="InterPro" id="IPR005119">
    <property type="entry name" value="LysR_subst-bd"/>
</dbReference>
<dbReference type="PRINTS" id="PR00039">
    <property type="entry name" value="HTHLYSR"/>
</dbReference>
<dbReference type="PANTHER" id="PTHR30537">
    <property type="entry name" value="HTH-TYPE TRANSCRIPTIONAL REGULATOR"/>
    <property type="match status" value="1"/>
</dbReference>
<evidence type="ECO:0000259" key="5">
    <source>
        <dbReference type="PROSITE" id="PS50931"/>
    </source>
</evidence>
<organism evidence="6 7">
    <name type="scientific">Proteus alimentorum</name>
    <dbReference type="NCBI Taxonomy" id="1973495"/>
    <lineage>
        <taxon>Bacteria</taxon>
        <taxon>Pseudomonadati</taxon>
        <taxon>Pseudomonadota</taxon>
        <taxon>Gammaproteobacteria</taxon>
        <taxon>Enterobacterales</taxon>
        <taxon>Morganellaceae</taxon>
        <taxon>Proteus</taxon>
    </lineage>
</organism>
<dbReference type="EMBL" id="JADSJP010000005">
    <property type="protein sequence ID" value="MBG2878511.1"/>
    <property type="molecule type" value="Genomic_DNA"/>
</dbReference>
<evidence type="ECO:0000256" key="1">
    <source>
        <dbReference type="ARBA" id="ARBA00009437"/>
    </source>
</evidence>
<reference evidence="6 7" key="1">
    <citation type="submission" date="2020-11" db="EMBL/GenBank/DDBJ databases">
        <title>Enhanced detection system for hospital associated transmission using whole genome sequencing surveillance.</title>
        <authorList>
            <person name="Harrison L.H."/>
            <person name="Van Tyne D."/>
            <person name="Marsh J.W."/>
            <person name="Griffith M.P."/>
            <person name="Snyder D.J."/>
            <person name="Cooper V.S."/>
            <person name="Mustapha M."/>
        </authorList>
    </citation>
    <scope>NUCLEOTIDE SEQUENCE [LARGE SCALE GENOMIC DNA]</scope>
    <source>
        <strain evidence="6 7">PR00075</strain>
    </source>
</reference>
<dbReference type="Gene3D" id="3.40.190.290">
    <property type="match status" value="1"/>
</dbReference>
<keyword evidence="2" id="KW-0805">Transcription regulation</keyword>
<dbReference type="Proteomes" id="UP000614721">
    <property type="component" value="Unassembled WGS sequence"/>
</dbReference>
<evidence type="ECO:0000256" key="2">
    <source>
        <dbReference type="ARBA" id="ARBA00023015"/>
    </source>
</evidence>
<evidence type="ECO:0000313" key="6">
    <source>
        <dbReference type="EMBL" id="MBG2878511.1"/>
    </source>
</evidence>
<protein>
    <submittedName>
        <fullName evidence="6">LysR family transcriptional regulator</fullName>
    </submittedName>
</protein>
<gene>
    <name evidence="6" type="ORF">I4902_04425</name>
</gene>
<dbReference type="InterPro" id="IPR000847">
    <property type="entry name" value="LysR_HTH_N"/>
</dbReference>
<dbReference type="Pfam" id="PF03466">
    <property type="entry name" value="LysR_substrate"/>
    <property type="match status" value="1"/>
</dbReference>
<keyword evidence="7" id="KW-1185">Reference proteome</keyword>